<evidence type="ECO:0000313" key="3">
    <source>
        <dbReference type="Proteomes" id="UP000062645"/>
    </source>
</evidence>
<dbReference type="KEGG" id="npz:ACX27_05630"/>
<dbReference type="Proteomes" id="UP000062645">
    <property type="component" value="Chromosome"/>
</dbReference>
<feature type="transmembrane region" description="Helical" evidence="1">
    <location>
        <begin position="138"/>
        <end position="158"/>
    </location>
</feature>
<keyword evidence="1" id="KW-0812">Transmembrane</keyword>
<keyword evidence="3" id="KW-1185">Reference proteome</keyword>
<evidence type="ECO:0000256" key="1">
    <source>
        <dbReference type="SAM" id="Phobius"/>
    </source>
</evidence>
<evidence type="ECO:0000313" key="2">
    <source>
        <dbReference type="EMBL" id="ALF56270.1"/>
    </source>
</evidence>
<dbReference type="EMBL" id="CP012036">
    <property type="protein sequence ID" value="ALF56270.1"/>
    <property type="molecule type" value="Genomic_DNA"/>
</dbReference>
<gene>
    <name evidence="2" type="ORF">ACX27_05630</name>
</gene>
<dbReference type="AlphaFoldDB" id="A0A0M4T6S2"/>
<proteinExistence type="predicted"/>
<accession>A0A0M4T6S2</accession>
<protein>
    <submittedName>
        <fullName evidence="2">Integral membrane protein</fullName>
    </submittedName>
</protein>
<sequence length="182" mass="19959">MPKLNVKQKNWLLSAHVAFGSIWFGTALSMIAIALKNSHTTNGDELYAVNAALKLLDDFVIIPSANLSLLTGGLLCWLTIWGFFKHYWVIFKWVATVTLITTGTVWLGPWLNAATSISDVERSQALSNPLYNFDIKGVLIGGAIQTCFILAIIAVSVLKPWGRRIIKSAEASPALKTETKVN</sequence>
<reference evidence="2 3" key="2">
    <citation type="journal article" date="2016" name="Genome Announc.">
        <title>Draft Genome Sequence of the N2-Fixing Cyanobacterium Nostoc piscinale CENA21, Isolated from the Brazilian Amazon Floodplain.</title>
        <authorList>
            <person name="Leao T."/>
            <person name="Guimaraes P.I."/>
            <person name="de Melo A.G."/>
            <person name="Ramos R.T."/>
            <person name="Leao P.N."/>
            <person name="Silva A."/>
            <person name="Fiore M.F."/>
            <person name="Schneider M.P."/>
        </authorList>
    </citation>
    <scope>NUCLEOTIDE SEQUENCE [LARGE SCALE GENOMIC DNA]</scope>
    <source>
        <strain evidence="2 3">CENA21</strain>
    </source>
</reference>
<feature type="transmembrane region" description="Helical" evidence="1">
    <location>
        <begin position="90"/>
        <end position="111"/>
    </location>
</feature>
<feature type="transmembrane region" description="Helical" evidence="1">
    <location>
        <begin position="60"/>
        <end position="83"/>
    </location>
</feature>
<keyword evidence="1" id="KW-1133">Transmembrane helix</keyword>
<keyword evidence="1" id="KW-0472">Membrane</keyword>
<organism evidence="2 3">
    <name type="scientific">Nostoc piscinale CENA21</name>
    <dbReference type="NCBI Taxonomy" id="224013"/>
    <lineage>
        <taxon>Bacteria</taxon>
        <taxon>Bacillati</taxon>
        <taxon>Cyanobacteriota</taxon>
        <taxon>Cyanophyceae</taxon>
        <taxon>Nostocales</taxon>
        <taxon>Nostocaceae</taxon>
        <taxon>Nostoc</taxon>
    </lineage>
</organism>
<dbReference type="OrthoDB" id="156858at2"/>
<dbReference type="STRING" id="224013.ACX27_05630"/>
<feature type="transmembrane region" description="Helical" evidence="1">
    <location>
        <begin position="12"/>
        <end position="35"/>
    </location>
</feature>
<dbReference type="PATRIC" id="fig|224013.5.peg.1361"/>
<dbReference type="RefSeq" id="WP_062298171.1">
    <property type="nucleotide sequence ID" value="NZ_CP012036.1"/>
</dbReference>
<name>A0A0M4T6S2_9NOSO</name>
<reference evidence="3" key="1">
    <citation type="submission" date="2015-07" db="EMBL/GenBank/DDBJ databases">
        <title>Genome Of Nitrogen-Fixing Cyanobacterium Nostoc piscinale CENA21 From Solimoes/Amazon River Floodplain Sediments And Comparative Genomics To Uncover Biosynthetic Natural Products Potential.</title>
        <authorList>
            <person name="Leao T.F."/>
            <person name="Leao P.N."/>
            <person name="Guimaraes P.I."/>
            <person name="de Melo A.G.C."/>
            <person name="Ramos R.T.J."/>
            <person name="Silva A."/>
            <person name="Fiore M.F."/>
            <person name="Schneider M.P.C."/>
        </authorList>
    </citation>
    <scope>NUCLEOTIDE SEQUENCE [LARGE SCALE GENOMIC DNA]</scope>
    <source>
        <strain evidence="3">CENA21</strain>
    </source>
</reference>